<organism evidence="2">
    <name type="scientific">Phallusia mammillata</name>
    <dbReference type="NCBI Taxonomy" id="59560"/>
    <lineage>
        <taxon>Eukaryota</taxon>
        <taxon>Metazoa</taxon>
        <taxon>Chordata</taxon>
        <taxon>Tunicata</taxon>
        <taxon>Ascidiacea</taxon>
        <taxon>Phlebobranchia</taxon>
        <taxon>Ascidiidae</taxon>
        <taxon>Phallusia</taxon>
    </lineage>
</organism>
<feature type="transmembrane region" description="Helical" evidence="1">
    <location>
        <begin position="267"/>
        <end position="287"/>
    </location>
</feature>
<feature type="transmembrane region" description="Helical" evidence="1">
    <location>
        <begin position="110"/>
        <end position="131"/>
    </location>
</feature>
<keyword evidence="1" id="KW-1133">Transmembrane helix</keyword>
<dbReference type="AlphaFoldDB" id="A0A6F9DK73"/>
<evidence type="ECO:0000256" key="1">
    <source>
        <dbReference type="SAM" id="Phobius"/>
    </source>
</evidence>
<feature type="transmembrane region" description="Helical" evidence="1">
    <location>
        <begin position="198"/>
        <end position="218"/>
    </location>
</feature>
<evidence type="ECO:0000313" key="2">
    <source>
        <dbReference type="EMBL" id="CAB3263353.1"/>
    </source>
</evidence>
<feature type="transmembrane region" description="Helical" evidence="1">
    <location>
        <begin position="26"/>
        <end position="50"/>
    </location>
</feature>
<proteinExistence type="evidence at transcript level"/>
<keyword evidence="1" id="KW-0812">Transmembrane</keyword>
<feature type="transmembrane region" description="Helical" evidence="1">
    <location>
        <begin position="71"/>
        <end position="90"/>
    </location>
</feature>
<gene>
    <name evidence="2" type="primary">LOC108951117</name>
</gene>
<keyword evidence="1" id="KW-0472">Membrane</keyword>
<protein>
    <submittedName>
        <fullName evidence="2">Uncharacterized protein LOC108951117</fullName>
    </submittedName>
</protein>
<accession>A0A6F9DK73</accession>
<reference evidence="2" key="1">
    <citation type="submission" date="2020-04" db="EMBL/GenBank/DDBJ databases">
        <authorList>
            <person name="Neveu A P."/>
        </authorList>
    </citation>
    <scope>NUCLEOTIDE SEQUENCE</scope>
    <source>
        <tissue evidence="2">Whole embryo</tissue>
    </source>
</reference>
<sequence>MASTNASTLVTSTAIQFINKYHQVDWIVATSVNAVSIFLLTWMSFSLLFYGIHHGKWRSGDSNSSTKASAGLVYTFATAAQFLGFIRVFSDLATYNYGYATNTQTGCQDAHQMGTAGYIITLSFIYLFLWLRQRTLYKHPILNALYKNWVRIISWTSIGVILIGLLVSGILYLASNHYTYTANGCNILFLGVPTQWPAYLASAVTTFGQILMLILFAYPMSFQANRHSADRMIGLLKRSALMALICTITDLTATINLAFLARPTTHLAVMLFEINVVVNLVAVYLSFETWDQIMLTPFKAWWRPADTKKTVPSSSEGATANTDAV</sequence>
<feature type="transmembrane region" description="Helical" evidence="1">
    <location>
        <begin position="152"/>
        <end position="174"/>
    </location>
</feature>
<name>A0A6F9DK73_9ASCI</name>
<feature type="transmembrane region" description="Helical" evidence="1">
    <location>
        <begin position="239"/>
        <end position="261"/>
    </location>
</feature>
<dbReference type="EMBL" id="LR787491">
    <property type="protein sequence ID" value="CAB3263353.1"/>
    <property type="molecule type" value="mRNA"/>
</dbReference>